<dbReference type="OrthoDB" id="10262843at2759"/>
<dbReference type="InterPro" id="IPR051557">
    <property type="entry name" value="NipSnap_domain"/>
</dbReference>
<keyword evidence="4" id="KW-1185">Reference proteome</keyword>
<evidence type="ECO:0000259" key="2">
    <source>
        <dbReference type="Pfam" id="PF07978"/>
    </source>
</evidence>
<dbReference type="InterPro" id="IPR011008">
    <property type="entry name" value="Dimeric_a/b-barrel"/>
</dbReference>
<sequence>MASSLKNKFEDLAKPEEKPVIKAKKIQKAATWSDRNVTSSAGGKQVKTAEGKKVAIWQSLTNARHSIVTSKKTEATTTPVEDPHVHELRVLTINPGHLKEFVQVSEKALAHKTKEGAKLIGYFNVTLGECTNEVMQIWQWESYKHREQATENLANNPAWEEYTKTVKPMLQHQKYSIILQFPFWPLNYSQTKGGIYELRTYRLIPGAVWVWGDYWEQGLKHRSKYVQPVAAWYTEIGHLNTVHHLWRYDDMDQRRQLREAVWDEPGWSEIVELTHPLIQTMDSRILTPTDFSPLQ</sequence>
<dbReference type="KEGG" id="acan:ACA1_091910"/>
<evidence type="ECO:0000313" key="4">
    <source>
        <dbReference type="Proteomes" id="UP000011083"/>
    </source>
</evidence>
<dbReference type="GeneID" id="14913202"/>
<dbReference type="GO" id="GO:0005739">
    <property type="term" value="C:mitochondrion"/>
    <property type="evidence" value="ECO:0007669"/>
    <property type="project" value="TreeGrafter"/>
</dbReference>
<dbReference type="InterPro" id="IPR012577">
    <property type="entry name" value="NIPSNAP"/>
</dbReference>
<organism evidence="3 4">
    <name type="scientific">Acanthamoeba castellanii (strain ATCC 30010 / Neff)</name>
    <dbReference type="NCBI Taxonomy" id="1257118"/>
    <lineage>
        <taxon>Eukaryota</taxon>
        <taxon>Amoebozoa</taxon>
        <taxon>Discosea</taxon>
        <taxon>Longamoebia</taxon>
        <taxon>Centramoebida</taxon>
        <taxon>Acanthamoebidae</taxon>
        <taxon>Acanthamoeba</taxon>
    </lineage>
</organism>
<dbReference type="Gene3D" id="3.30.70.100">
    <property type="match status" value="2"/>
</dbReference>
<dbReference type="PANTHER" id="PTHR21017">
    <property type="entry name" value="NIPSNAP-RELATED"/>
    <property type="match status" value="1"/>
</dbReference>
<dbReference type="VEuPathDB" id="AmoebaDB:ACA1_091910"/>
<dbReference type="EMBL" id="KB008103">
    <property type="protein sequence ID" value="ELR12681.1"/>
    <property type="molecule type" value="Genomic_DNA"/>
</dbReference>
<dbReference type="GO" id="GO:0000423">
    <property type="term" value="P:mitophagy"/>
    <property type="evidence" value="ECO:0007669"/>
    <property type="project" value="UniProtKB-ARBA"/>
</dbReference>
<evidence type="ECO:0000256" key="1">
    <source>
        <dbReference type="ARBA" id="ARBA00005291"/>
    </source>
</evidence>
<dbReference type="FunFam" id="3.30.70.100:FF:000004">
    <property type="entry name" value="NIPSNAP family protein"/>
    <property type="match status" value="1"/>
</dbReference>
<dbReference type="Pfam" id="PF07978">
    <property type="entry name" value="NIPSNAP"/>
    <property type="match status" value="2"/>
</dbReference>
<dbReference type="AlphaFoldDB" id="L8GKH2"/>
<dbReference type="STRING" id="1257118.L8GKH2"/>
<proteinExistence type="inferred from homology"/>
<feature type="domain" description="NIPSNAP" evidence="2">
    <location>
        <begin position="87"/>
        <end position="183"/>
    </location>
</feature>
<protein>
    <submittedName>
        <fullName evidence="3">NIPSNAP family protein</fullName>
    </submittedName>
</protein>
<dbReference type="Proteomes" id="UP000011083">
    <property type="component" value="Unassembled WGS sequence"/>
</dbReference>
<gene>
    <name evidence="3" type="ORF">ACA1_091910</name>
</gene>
<dbReference type="PANTHER" id="PTHR21017:SF17">
    <property type="entry name" value="PROTEIN NIPSNAP"/>
    <property type="match status" value="1"/>
</dbReference>
<evidence type="ECO:0000313" key="3">
    <source>
        <dbReference type="EMBL" id="ELR12681.1"/>
    </source>
</evidence>
<dbReference type="SUPFAM" id="SSF54909">
    <property type="entry name" value="Dimeric alpha+beta barrel"/>
    <property type="match status" value="2"/>
</dbReference>
<comment type="similarity">
    <text evidence="1">Belongs to the NipSnap family.</text>
</comment>
<name>L8GKH2_ACACF</name>
<dbReference type="OMA" id="REKSWSV"/>
<feature type="domain" description="NIPSNAP" evidence="2">
    <location>
        <begin position="196"/>
        <end position="293"/>
    </location>
</feature>
<reference evidence="3 4" key="1">
    <citation type="journal article" date="2013" name="Genome Biol.">
        <title>Genome of Acanthamoeba castellanii highlights extensive lateral gene transfer and early evolution of tyrosine kinase signaling.</title>
        <authorList>
            <person name="Clarke M."/>
            <person name="Lohan A.J."/>
            <person name="Liu B."/>
            <person name="Lagkouvardos I."/>
            <person name="Roy S."/>
            <person name="Zafar N."/>
            <person name="Bertelli C."/>
            <person name="Schilde C."/>
            <person name="Kianianmomeni A."/>
            <person name="Burglin T.R."/>
            <person name="Frech C."/>
            <person name="Turcotte B."/>
            <person name="Kopec K.O."/>
            <person name="Synnott J.M."/>
            <person name="Choo C."/>
            <person name="Paponov I."/>
            <person name="Finkler A."/>
            <person name="Soon Heng Tan C."/>
            <person name="Hutchins A.P."/>
            <person name="Weinmeier T."/>
            <person name="Rattei T."/>
            <person name="Chu J.S."/>
            <person name="Gimenez G."/>
            <person name="Irimia M."/>
            <person name="Rigden D.J."/>
            <person name="Fitzpatrick D.A."/>
            <person name="Lorenzo-Morales J."/>
            <person name="Bateman A."/>
            <person name="Chiu C.H."/>
            <person name="Tang P."/>
            <person name="Hegemann P."/>
            <person name="Fromm H."/>
            <person name="Raoult D."/>
            <person name="Greub G."/>
            <person name="Miranda-Saavedra D."/>
            <person name="Chen N."/>
            <person name="Nash P."/>
            <person name="Ginger M.L."/>
            <person name="Horn M."/>
            <person name="Schaap P."/>
            <person name="Caler L."/>
            <person name="Loftus B."/>
        </authorList>
    </citation>
    <scope>NUCLEOTIDE SEQUENCE [LARGE SCALE GENOMIC DNA]</scope>
    <source>
        <strain evidence="3 4">Neff</strain>
    </source>
</reference>
<dbReference type="RefSeq" id="XP_004334694.1">
    <property type="nucleotide sequence ID" value="XM_004334646.1"/>
</dbReference>
<accession>L8GKH2</accession>